<dbReference type="GO" id="GO:0016020">
    <property type="term" value="C:membrane"/>
    <property type="evidence" value="ECO:0007669"/>
    <property type="project" value="UniProtKB-SubCell"/>
</dbReference>
<evidence type="ECO:0000256" key="4">
    <source>
        <dbReference type="ARBA" id="ARBA00023136"/>
    </source>
</evidence>
<evidence type="ECO:0000259" key="6">
    <source>
        <dbReference type="PROSITE" id="PS50850"/>
    </source>
</evidence>
<sequence length="199" mass="21637">MGIWNLNTSVGNILGFVLASCVLNFGWDWSFVVPALVIGLVGVLVFACLVPHPRDLALENMDCGVEMNVAIDSSAINDDGLTALLQHGLTEGKSCRGTEGEEEPISFFEAWRLPSVASYACCLFFSKLVAYTFLYWLPFYIRHTAVSGEHLTHRTSGILSTVFDIGGVLGGVLAGFISDWLCAREITSLCALLTLQKLK</sequence>
<protein>
    <recommendedName>
        <fullName evidence="6">Major facilitator superfamily (MFS) profile domain-containing protein</fullName>
    </recommendedName>
</protein>
<comment type="caution">
    <text evidence="7">The sequence shown here is derived from an EMBL/GenBank/DDBJ whole genome shotgun (WGS) entry which is preliminary data.</text>
</comment>
<gene>
    <name evidence="7" type="ORF">M5K25_003553</name>
</gene>
<dbReference type="InterPro" id="IPR011701">
    <property type="entry name" value="MFS"/>
</dbReference>
<accession>A0ABD0VKF4</accession>
<feature type="transmembrane region" description="Helical" evidence="5">
    <location>
        <begin position="157"/>
        <end position="177"/>
    </location>
</feature>
<keyword evidence="2 5" id="KW-0812">Transmembrane</keyword>
<organism evidence="7 8">
    <name type="scientific">Dendrobium thyrsiflorum</name>
    <name type="common">Pinecone-like raceme dendrobium</name>
    <name type="synonym">Orchid</name>
    <dbReference type="NCBI Taxonomy" id="117978"/>
    <lineage>
        <taxon>Eukaryota</taxon>
        <taxon>Viridiplantae</taxon>
        <taxon>Streptophyta</taxon>
        <taxon>Embryophyta</taxon>
        <taxon>Tracheophyta</taxon>
        <taxon>Spermatophyta</taxon>
        <taxon>Magnoliopsida</taxon>
        <taxon>Liliopsida</taxon>
        <taxon>Asparagales</taxon>
        <taxon>Orchidaceae</taxon>
        <taxon>Epidendroideae</taxon>
        <taxon>Malaxideae</taxon>
        <taxon>Dendrobiinae</taxon>
        <taxon>Dendrobium</taxon>
    </lineage>
</organism>
<dbReference type="InterPro" id="IPR036259">
    <property type="entry name" value="MFS_trans_sf"/>
</dbReference>
<keyword evidence="3 5" id="KW-1133">Transmembrane helix</keyword>
<keyword evidence="4 5" id="KW-0472">Membrane</keyword>
<evidence type="ECO:0000256" key="2">
    <source>
        <dbReference type="ARBA" id="ARBA00022692"/>
    </source>
</evidence>
<dbReference type="SUPFAM" id="SSF103473">
    <property type="entry name" value="MFS general substrate transporter"/>
    <property type="match status" value="1"/>
</dbReference>
<dbReference type="PANTHER" id="PTHR43184">
    <property type="entry name" value="MAJOR FACILITATOR SUPERFAMILY TRANSPORTER 16, ISOFORM B"/>
    <property type="match status" value="1"/>
</dbReference>
<keyword evidence="8" id="KW-1185">Reference proteome</keyword>
<feature type="domain" description="Major facilitator superfamily (MFS) profile" evidence="6">
    <location>
        <begin position="1"/>
        <end position="199"/>
    </location>
</feature>
<proteinExistence type="predicted"/>
<feature type="transmembrane region" description="Helical" evidence="5">
    <location>
        <begin position="31"/>
        <end position="51"/>
    </location>
</feature>
<feature type="transmembrane region" description="Helical" evidence="5">
    <location>
        <begin position="7"/>
        <end position="25"/>
    </location>
</feature>
<feature type="transmembrane region" description="Helical" evidence="5">
    <location>
        <begin position="116"/>
        <end position="137"/>
    </location>
</feature>
<dbReference type="InterPro" id="IPR020846">
    <property type="entry name" value="MFS_dom"/>
</dbReference>
<name>A0ABD0VKF4_DENTH</name>
<dbReference type="EMBL" id="JANQDX010000004">
    <property type="protein sequence ID" value="KAL0925235.1"/>
    <property type="molecule type" value="Genomic_DNA"/>
</dbReference>
<evidence type="ECO:0000313" key="7">
    <source>
        <dbReference type="EMBL" id="KAL0925235.1"/>
    </source>
</evidence>
<dbReference type="AlphaFoldDB" id="A0ABD0VKF4"/>
<comment type="subcellular location">
    <subcellularLocation>
        <location evidence="1">Membrane</location>
        <topology evidence="1">Multi-pass membrane protein</topology>
    </subcellularLocation>
</comment>
<dbReference type="Gene3D" id="1.20.1250.20">
    <property type="entry name" value="MFS general substrate transporter like domains"/>
    <property type="match status" value="2"/>
</dbReference>
<dbReference type="PANTHER" id="PTHR43184:SF12">
    <property type="entry name" value="SUGAR PHOSPHATE EXCHANGER 3"/>
    <property type="match status" value="1"/>
</dbReference>
<evidence type="ECO:0000256" key="3">
    <source>
        <dbReference type="ARBA" id="ARBA00022989"/>
    </source>
</evidence>
<evidence type="ECO:0000313" key="8">
    <source>
        <dbReference type="Proteomes" id="UP001552299"/>
    </source>
</evidence>
<dbReference type="Proteomes" id="UP001552299">
    <property type="component" value="Unassembled WGS sequence"/>
</dbReference>
<dbReference type="PROSITE" id="PS50850">
    <property type="entry name" value="MFS"/>
    <property type="match status" value="1"/>
</dbReference>
<reference evidence="7 8" key="1">
    <citation type="journal article" date="2024" name="Plant Biotechnol. J.">
        <title>Dendrobium thyrsiflorum genome and its molecular insights into genes involved in important horticultural traits.</title>
        <authorList>
            <person name="Chen B."/>
            <person name="Wang J.Y."/>
            <person name="Zheng P.J."/>
            <person name="Li K.L."/>
            <person name="Liang Y.M."/>
            <person name="Chen X.F."/>
            <person name="Zhang C."/>
            <person name="Zhao X."/>
            <person name="He X."/>
            <person name="Zhang G.Q."/>
            <person name="Liu Z.J."/>
            <person name="Xu Q."/>
        </authorList>
    </citation>
    <scope>NUCLEOTIDE SEQUENCE [LARGE SCALE GENOMIC DNA]</scope>
    <source>
        <strain evidence="7">GZMU011</strain>
    </source>
</reference>
<evidence type="ECO:0000256" key="1">
    <source>
        <dbReference type="ARBA" id="ARBA00004141"/>
    </source>
</evidence>
<dbReference type="Pfam" id="PF07690">
    <property type="entry name" value="MFS_1"/>
    <property type="match status" value="1"/>
</dbReference>
<evidence type="ECO:0000256" key="5">
    <source>
        <dbReference type="SAM" id="Phobius"/>
    </source>
</evidence>